<dbReference type="InterPro" id="IPR035520">
    <property type="entry name" value="ZnuA"/>
</dbReference>
<dbReference type="PANTHER" id="PTHR42953:SF3">
    <property type="entry name" value="HIGH-AFFINITY ZINC UPTAKE SYSTEM PROTEIN ZNUA"/>
    <property type="match status" value="1"/>
</dbReference>
<evidence type="ECO:0000313" key="14">
    <source>
        <dbReference type="EMBL" id="MCW2306388.1"/>
    </source>
</evidence>
<evidence type="ECO:0000256" key="4">
    <source>
        <dbReference type="ARBA" id="ARBA00022448"/>
    </source>
</evidence>
<comment type="subcellular location">
    <subcellularLocation>
        <location evidence="1">Periplasm</location>
    </subcellularLocation>
</comment>
<protein>
    <recommendedName>
        <fullName evidence="3">High-affinity zinc uptake system protein ZnuA</fullName>
    </recommendedName>
</protein>
<evidence type="ECO:0000256" key="1">
    <source>
        <dbReference type="ARBA" id="ARBA00004418"/>
    </source>
</evidence>
<evidence type="ECO:0000256" key="6">
    <source>
        <dbReference type="ARBA" id="ARBA00022729"/>
    </source>
</evidence>
<evidence type="ECO:0000256" key="2">
    <source>
        <dbReference type="ARBA" id="ARBA00011028"/>
    </source>
</evidence>
<organism evidence="14 15">
    <name type="scientific">Rhodobium gokarnense</name>
    <dbReference type="NCBI Taxonomy" id="364296"/>
    <lineage>
        <taxon>Bacteria</taxon>
        <taxon>Pseudomonadati</taxon>
        <taxon>Pseudomonadota</taxon>
        <taxon>Alphaproteobacteria</taxon>
        <taxon>Hyphomicrobiales</taxon>
        <taxon>Rhodobiaceae</taxon>
        <taxon>Rhodobium</taxon>
    </lineage>
</organism>
<comment type="similarity">
    <text evidence="2">Belongs to the bacterial solute-binding protein 9 family.</text>
</comment>
<evidence type="ECO:0000256" key="11">
    <source>
        <dbReference type="ARBA" id="ARBA00023157"/>
    </source>
</evidence>
<feature type="compositionally biased region" description="Basic and acidic residues" evidence="12">
    <location>
        <begin position="124"/>
        <end position="186"/>
    </location>
</feature>
<feature type="chain" id="PRO_5047294166" description="High-affinity zinc uptake system protein ZnuA" evidence="13">
    <location>
        <begin position="27"/>
        <end position="354"/>
    </location>
</feature>
<dbReference type="InterPro" id="IPR050492">
    <property type="entry name" value="Bact_metal-bind_prot9"/>
</dbReference>
<dbReference type="InterPro" id="IPR006127">
    <property type="entry name" value="ZnuA-like"/>
</dbReference>
<dbReference type="CDD" id="cd01019">
    <property type="entry name" value="ZnuA"/>
    <property type="match status" value="1"/>
</dbReference>
<evidence type="ECO:0000256" key="13">
    <source>
        <dbReference type="SAM" id="SignalP"/>
    </source>
</evidence>
<evidence type="ECO:0000256" key="9">
    <source>
        <dbReference type="ARBA" id="ARBA00022906"/>
    </source>
</evidence>
<dbReference type="Pfam" id="PF01297">
    <property type="entry name" value="ZnuA"/>
    <property type="match status" value="1"/>
</dbReference>
<evidence type="ECO:0000313" key="15">
    <source>
        <dbReference type="Proteomes" id="UP001209755"/>
    </source>
</evidence>
<proteinExistence type="inferred from homology"/>
<keyword evidence="7" id="KW-0574">Periplasm</keyword>
<reference evidence="15" key="1">
    <citation type="submission" date="2023-07" db="EMBL/GenBank/DDBJ databases">
        <title>Genome sequencing of Purple Non-Sulfur Bacteria from various extreme environments.</title>
        <authorList>
            <person name="Mayer M."/>
        </authorList>
    </citation>
    <scope>NUCLEOTIDE SEQUENCE [LARGE SCALE GENOMIC DNA]</scope>
    <source>
        <strain evidence="15">DSM 17935</strain>
    </source>
</reference>
<accession>A0ABT3H7L4</accession>
<evidence type="ECO:0000256" key="8">
    <source>
        <dbReference type="ARBA" id="ARBA00022833"/>
    </source>
</evidence>
<evidence type="ECO:0000256" key="10">
    <source>
        <dbReference type="ARBA" id="ARBA00023065"/>
    </source>
</evidence>
<comment type="caution">
    <text evidence="14">The sequence shown here is derived from an EMBL/GenBank/DDBJ whole genome shotgun (WGS) entry which is preliminary data.</text>
</comment>
<dbReference type="RefSeq" id="WP_264600059.1">
    <property type="nucleotide sequence ID" value="NZ_JAOQNS010000002.1"/>
</dbReference>
<dbReference type="SUPFAM" id="SSF53807">
    <property type="entry name" value="Helical backbone' metal receptor"/>
    <property type="match status" value="1"/>
</dbReference>
<sequence>MRAIAALSLSALIASATVGLAPAALATERVVVSIKPLHSLVAGVMAGVGTPEIIVDGAGSPHSYSLKPSQAQDLQEADVIFWVGPKLEPFLEKAITTLGSDARQVALMEAPGLTLLPTRSGGAFERHHHDGEADHHEHSDEADHDEDHDHAHEGEDAHEHEHADAHEHEHADADGHDHDHGAVDPHLWLDPENARAFVAEIARVLSEADPENAKTYAANAKALDDRLAGLEAKLTEELKPVRGRPFITFHDAYQYFEHRFGLASAGSISVNPESIPGAERVAEIRGRITELGAACVFAEPQFTPRLIAVVTEGTGATCATLDPLGAELDNGSELYFSLLENLGTSLRTCLAERS</sequence>
<keyword evidence="10" id="KW-0406">Ion transport</keyword>
<keyword evidence="9" id="KW-0864">Zinc transport</keyword>
<dbReference type="Gene3D" id="3.40.50.1980">
    <property type="entry name" value="Nitrogenase molybdenum iron protein domain"/>
    <property type="match status" value="3"/>
</dbReference>
<evidence type="ECO:0000256" key="3">
    <source>
        <dbReference type="ARBA" id="ARBA00015915"/>
    </source>
</evidence>
<dbReference type="PANTHER" id="PTHR42953">
    <property type="entry name" value="HIGH-AFFINITY ZINC UPTAKE SYSTEM PROTEIN ZNUA-RELATED"/>
    <property type="match status" value="1"/>
</dbReference>
<keyword evidence="6 13" id="KW-0732">Signal</keyword>
<name>A0ABT3H7L4_9HYPH</name>
<keyword evidence="4" id="KW-0813">Transport</keyword>
<dbReference type="Proteomes" id="UP001209755">
    <property type="component" value="Unassembled WGS sequence"/>
</dbReference>
<keyword evidence="15" id="KW-1185">Reference proteome</keyword>
<evidence type="ECO:0000256" key="7">
    <source>
        <dbReference type="ARBA" id="ARBA00022764"/>
    </source>
</evidence>
<gene>
    <name evidence="14" type="ORF">M2319_000707</name>
</gene>
<keyword evidence="5" id="KW-0479">Metal-binding</keyword>
<keyword evidence="11" id="KW-1015">Disulfide bond</keyword>
<keyword evidence="8" id="KW-0862">Zinc</keyword>
<evidence type="ECO:0000256" key="12">
    <source>
        <dbReference type="SAM" id="MobiDB-lite"/>
    </source>
</evidence>
<evidence type="ECO:0000256" key="5">
    <source>
        <dbReference type="ARBA" id="ARBA00022723"/>
    </source>
</evidence>
<feature type="region of interest" description="Disordered" evidence="12">
    <location>
        <begin position="118"/>
        <end position="186"/>
    </location>
</feature>
<dbReference type="EMBL" id="JAOQNS010000002">
    <property type="protein sequence ID" value="MCW2306388.1"/>
    <property type="molecule type" value="Genomic_DNA"/>
</dbReference>
<feature type="signal peptide" evidence="13">
    <location>
        <begin position="1"/>
        <end position="26"/>
    </location>
</feature>